<protein>
    <submittedName>
        <fullName evidence="1">Uncharacterized protein</fullName>
    </submittedName>
</protein>
<sequence length="40" mass="4913">MQIMYLSYLRFIMSRGLKEHNKSQLCLMEKQNYSKQNLDE</sequence>
<evidence type="ECO:0000313" key="1">
    <source>
        <dbReference type="EMBL" id="MBX51630.1"/>
    </source>
</evidence>
<accession>A0A2P2PA33</accession>
<organism evidence="1">
    <name type="scientific">Rhizophora mucronata</name>
    <name type="common">Asiatic mangrove</name>
    <dbReference type="NCBI Taxonomy" id="61149"/>
    <lineage>
        <taxon>Eukaryota</taxon>
        <taxon>Viridiplantae</taxon>
        <taxon>Streptophyta</taxon>
        <taxon>Embryophyta</taxon>
        <taxon>Tracheophyta</taxon>
        <taxon>Spermatophyta</taxon>
        <taxon>Magnoliopsida</taxon>
        <taxon>eudicotyledons</taxon>
        <taxon>Gunneridae</taxon>
        <taxon>Pentapetalae</taxon>
        <taxon>rosids</taxon>
        <taxon>fabids</taxon>
        <taxon>Malpighiales</taxon>
        <taxon>Rhizophoraceae</taxon>
        <taxon>Rhizophora</taxon>
    </lineage>
</organism>
<reference evidence="1" key="1">
    <citation type="submission" date="2018-02" db="EMBL/GenBank/DDBJ databases">
        <title>Rhizophora mucronata_Transcriptome.</title>
        <authorList>
            <person name="Meera S.P."/>
            <person name="Sreeshan A."/>
            <person name="Augustine A."/>
        </authorList>
    </citation>
    <scope>NUCLEOTIDE SEQUENCE</scope>
    <source>
        <tissue evidence="1">Leaf</tissue>
    </source>
</reference>
<proteinExistence type="predicted"/>
<name>A0A2P2PA33_RHIMU</name>
<dbReference type="AlphaFoldDB" id="A0A2P2PA33"/>
<dbReference type="EMBL" id="GGEC01071146">
    <property type="protein sequence ID" value="MBX51630.1"/>
    <property type="molecule type" value="Transcribed_RNA"/>
</dbReference>